<sequence length="186" mass="20871">MTRTQLSQNDPHNARKAFRAQARSQGLTYSQALAAAKAARSEFPESDASRRKNVSPSRLYNALEGGTSNAANVEEEILDYDGNATEKDEQRSYEVNLLDIAKPAKRRGRAKNRPDRLPTQGTVTAAASEQWEQWTEASFGDESEVWELDSVLSHTEAEEWQELDYSDKRVDAEVSRSYSQAVQVTK</sequence>
<evidence type="ECO:0000256" key="1">
    <source>
        <dbReference type="SAM" id="MobiDB-lite"/>
    </source>
</evidence>
<protein>
    <submittedName>
        <fullName evidence="2">Uncharacterized protein</fullName>
    </submittedName>
</protein>
<dbReference type="EMBL" id="JACAZE010000011">
    <property type="protein sequence ID" value="KAF7304436.1"/>
    <property type="molecule type" value="Genomic_DNA"/>
</dbReference>
<organism evidence="2 3">
    <name type="scientific">Mycena chlorophos</name>
    <name type="common">Agaric fungus</name>
    <name type="synonym">Agaricus chlorophos</name>
    <dbReference type="NCBI Taxonomy" id="658473"/>
    <lineage>
        <taxon>Eukaryota</taxon>
        <taxon>Fungi</taxon>
        <taxon>Dikarya</taxon>
        <taxon>Basidiomycota</taxon>
        <taxon>Agaricomycotina</taxon>
        <taxon>Agaricomycetes</taxon>
        <taxon>Agaricomycetidae</taxon>
        <taxon>Agaricales</taxon>
        <taxon>Marasmiineae</taxon>
        <taxon>Mycenaceae</taxon>
        <taxon>Mycena</taxon>
    </lineage>
</organism>
<feature type="compositionally biased region" description="Polar residues" evidence="1">
    <location>
        <begin position="22"/>
        <end position="31"/>
    </location>
</feature>
<evidence type="ECO:0000313" key="3">
    <source>
        <dbReference type="Proteomes" id="UP000613580"/>
    </source>
</evidence>
<comment type="caution">
    <text evidence="2">The sequence shown here is derived from an EMBL/GenBank/DDBJ whole genome shotgun (WGS) entry which is preliminary data.</text>
</comment>
<dbReference type="AlphaFoldDB" id="A0A8H6STH8"/>
<reference evidence="2" key="1">
    <citation type="submission" date="2020-05" db="EMBL/GenBank/DDBJ databases">
        <title>Mycena genomes resolve the evolution of fungal bioluminescence.</title>
        <authorList>
            <person name="Tsai I.J."/>
        </authorList>
    </citation>
    <scope>NUCLEOTIDE SEQUENCE</scope>
    <source>
        <strain evidence="2">110903Hualien_Pintung</strain>
    </source>
</reference>
<gene>
    <name evidence="2" type="ORF">HMN09_00845800</name>
</gene>
<keyword evidence="3" id="KW-1185">Reference proteome</keyword>
<name>A0A8H6STH8_MYCCL</name>
<feature type="compositionally biased region" description="Polar residues" evidence="1">
    <location>
        <begin position="119"/>
        <end position="128"/>
    </location>
</feature>
<dbReference type="OrthoDB" id="2739946at2759"/>
<feature type="compositionally biased region" description="Polar residues" evidence="1">
    <location>
        <begin position="1"/>
        <end position="11"/>
    </location>
</feature>
<feature type="region of interest" description="Disordered" evidence="1">
    <location>
        <begin position="104"/>
        <end position="128"/>
    </location>
</feature>
<accession>A0A8H6STH8</accession>
<dbReference type="Proteomes" id="UP000613580">
    <property type="component" value="Unassembled WGS sequence"/>
</dbReference>
<evidence type="ECO:0000313" key="2">
    <source>
        <dbReference type="EMBL" id="KAF7304436.1"/>
    </source>
</evidence>
<feature type="compositionally biased region" description="Basic and acidic residues" evidence="1">
    <location>
        <begin position="39"/>
        <end position="50"/>
    </location>
</feature>
<feature type="region of interest" description="Disordered" evidence="1">
    <location>
        <begin position="1"/>
        <end position="67"/>
    </location>
</feature>
<proteinExistence type="predicted"/>